<feature type="transmembrane region" description="Helical" evidence="13">
    <location>
        <begin position="1163"/>
        <end position="1188"/>
    </location>
</feature>
<dbReference type="SUPFAM" id="SSF57196">
    <property type="entry name" value="EGF/Laminin"/>
    <property type="match status" value="1"/>
</dbReference>
<reference evidence="18" key="1">
    <citation type="submission" date="2016-04" db="UniProtKB">
        <authorList>
            <consortium name="WormBaseParasite"/>
        </authorList>
    </citation>
    <scope>IDENTIFICATION</scope>
</reference>
<dbReference type="EMBL" id="UZAD01013184">
    <property type="protein sequence ID" value="VDN91518.1"/>
    <property type="molecule type" value="Genomic_DNA"/>
</dbReference>
<evidence type="ECO:0000256" key="7">
    <source>
        <dbReference type="ARBA" id="ARBA00022989"/>
    </source>
</evidence>
<dbReference type="SMART" id="SM00181">
    <property type="entry name" value="EGF"/>
    <property type="match status" value="1"/>
</dbReference>
<name>A0A158PRI3_BRUPA</name>
<evidence type="ECO:0000256" key="4">
    <source>
        <dbReference type="ARBA" id="ARBA00022729"/>
    </source>
</evidence>
<dbReference type="Pfam" id="PF06119">
    <property type="entry name" value="NIDO"/>
    <property type="match status" value="2"/>
</dbReference>
<dbReference type="InterPro" id="IPR051495">
    <property type="entry name" value="Epithelial_Barrier/Signaling"/>
</dbReference>
<keyword evidence="6" id="KW-0106">Calcium</keyword>
<evidence type="ECO:0000259" key="14">
    <source>
        <dbReference type="PROSITE" id="PS50026"/>
    </source>
</evidence>
<dbReference type="PANTHER" id="PTHR13802:SF64">
    <property type="entry name" value="DENDRITE EXTENSION DEFECTIVE PROTEIN 1"/>
    <property type="match status" value="1"/>
</dbReference>
<dbReference type="PROSITE" id="PS50026">
    <property type="entry name" value="EGF_3"/>
    <property type="match status" value="1"/>
</dbReference>
<gene>
    <name evidence="16" type="ORF">BPAG_LOCUS10332</name>
</gene>
<dbReference type="GO" id="GO:0048513">
    <property type="term" value="P:animal organ development"/>
    <property type="evidence" value="ECO:0007669"/>
    <property type="project" value="UniProtKB-ARBA"/>
</dbReference>
<keyword evidence="8 13" id="KW-0472">Membrane</keyword>
<dbReference type="GO" id="GO:0071944">
    <property type="term" value="C:cell periphery"/>
    <property type="evidence" value="ECO:0007669"/>
    <property type="project" value="UniProtKB-ARBA"/>
</dbReference>
<keyword evidence="7 13" id="KW-1133">Transmembrane helix</keyword>
<feature type="transmembrane region" description="Helical" evidence="13">
    <location>
        <begin position="52"/>
        <end position="74"/>
    </location>
</feature>
<dbReference type="CDD" id="cd00054">
    <property type="entry name" value="EGF_CA"/>
    <property type="match status" value="1"/>
</dbReference>
<dbReference type="GO" id="GO:0005509">
    <property type="term" value="F:calcium ion binding"/>
    <property type="evidence" value="ECO:0007669"/>
    <property type="project" value="InterPro"/>
</dbReference>
<dbReference type="PROSITE" id="PS00010">
    <property type="entry name" value="ASX_HYDROXYL"/>
    <property type="match status" value="1"/>
</dbReference>
<feature type="region of interest" description="Disordered" evidence="12">
    <location>
        <begin position="917"/>
        <end position="941"/>
    </location>
</feature>
<evidence type="ECO:0000256" key="10">
    <source>
        <dbReference type="ARBA" id="ARBA00023180"/>
    </source>
</evidence>
<dbReference type="Proteomes" id="UP000278627">
    <property type="component" value="Unassembled WGS sequence"/>
</dbReference>
<dbReference type="InterPro" id="IPR018097">
    <property type="entry name" value="EGF_Ca-bd_CS"/>
</dbReference>
<dbReference type="GO" id="GO:0007160">
    <property type="term" value="P:cell-matrix adhesion"/>
    <property type="evidence" value="ECO:0007669"/>
    <property type="project" value="InterPro"/>
</dbReference>
<evidence type="ECO:0000259" key="15">
    <source>
        <dbReference type="PROSITE" id="PS51220"/>
    </source>
</evidence>
<evidence type="ECO:0000313" key="16">
    <source>
        <dbReference type="EMBL" id="VDN91518.1"/>
    </source>
</evidence>
<accession>A0A158PRI3</accession>
<evidence type="ECO:0000256" key="1">
    <source>
        <dbReference type="ARBA" id="ARBA00004479"/>
    </source>
</evidence>
<keyword evidence="2 11" id="KW-0245">EGF-like domain</keyword>
<evidence type="ECO:0000256" key="3">
    <source>
        <dbReference type="ARBA" id="ARBA00022692"/>
    </source>
</evidence>
<dbReference type="SMART" id="SM00539">
    <property type="entry name" value="NIDO"/>
    <property type="match status" value="2"/>
</dbReference>
<dbReference type="WBParaSite" id="BPAG_0001037001-mRNA-1">
    <property type="protein sequence ID" value="BPAG_0001037001-mRNA-1"/>
    <property type="gene ID" value="BPAG_0001037001"/>
</dbReference>
<dbReference type="InterPro" id="IPR024731">
    <property type="entry name" value="NELL2-like_EGF"/>
</dbReference>
<feature type="region of interest" description="Disordered" evidence="12">
    <location>
        <begin position="1069"/>
        <end position="1097"/>
    </location>
</feature>
<sequence length="1316" mass="146139">HPSISSLSSLSHNICRSHARCQIFDHILRHVISEITILHVRDIHMRWNGEHISIAVCPRLTFLSLLLLVFFCWISKRTIAMRLNPERIAARLQIEREMEMDKLVKMGRNRRQLATPKEISISVFPGIAFHAGIVFASVAILDDFACTRGKICTLVDPMLTVFDISILKKTKSNESQSILLYCSLQIANYKGKGEGGGERWGRFIERKDMQPTSMKWDKIPLKTKGIVKQYTEKHSSLTNRITLNIYGHPITAPLFSSRLFDYGPDAGDQELPRNLDVAEKINLIYPLRFYGVDTSTIYILSNGGIGIESNTRTYQQNVLPSNLKLIAPFWNRNDLRNGGSVYFREVAAGRILERGQSEIRYQYDEVVKVKACLLVTWDKMQPVGAAPLPDDNTNTFQIALFITDNGTFANFIYKNIGWTQGAEAGFNKGDRKEFFALPTSGTGNIMYLEEYGNTGIPGEWMFKLGDKSVERCKSGIKGDTCDEECSAGEWGPDCALCCHCASGTCSATIGECIGGKCSDCWTGLPTCQEKREECEALMQEHCAHNAMSFTDYDRCGEPIQRCQCLKGFEGDGYSACDDIDECLQPGVCHENAICGNTPGHYFCTCADGFIGDGVSECISSLLYSYRGHQELPKDRNARVVLQLKQPLQIFGKKLDKLTISTLGIISVEDSSKVNAGDHLASSGIHGIAPFFANIDIRKGGQIFVDETDANCSALFADPKVLSRATKTIASSINDKKFQAKTAVLVTYINVTDADRTGPGSTFQTLIIGGTNKQHRNETYAQMLYKDLPWGDGAEASILTYGSKNPLMLPGSGTNEIVHLSRSSNIGKPGQWLYRIDSNDVQMCLQPNLQPPYCEQYEVTDDSISVTSPTLEEIEISEQVHRSSISEVDEPTDELVEIPGPQIIHPVLIDPPTSSHIQPAVETKPSDHSSGNAKDGGWTRSPVTPHIPLISLDRQDIEDLPPDAFEVTFPPFVTVVPRLFTTGDIETGLLSTHPIGDGMQDRQPEFLATTSTILATDPIVDDSRSEVLPEVSELPPISSTQSVEDVRPVQKVKPGEIDFDNDEQIINLFRPDDDSFDNRLEPNKENEASEVSMSTDSPVQTLVQEDERDYMTLSTTSKPLFIFTTLPKKRPMPTKPKSVASFTTAHGPFDVRNEVKVEASSSNLAVIIPTAIIAVWLLLLAVIALFCCCRRKRAERHFRDIYFPNHQQIHPITTTFAMRKDSKNFDGSYEDHLEKAARLSSELNSYNQNGRVSLYGSYWNLAGNASSSSTSGLPVGNRQSPFSQYSTQQSDISAIYLRFSILINYGYKLESAIAVKH</sequence>
<evidence type="ECO:0000256" key="5">
    <source>
        <dbReference type="ARBA" id="ARBA00022737"/>
    </source>
</evidence>
<evidence type="ECO:0000313" key="18">
    <source>
        <dbReference type="WBParaSite" id="BPAG_0001037001-mRNA-1"/>
    </source>
</evidence>
<feature type="transmembrane region" description="Helical" evidence="13">
    <location>
        <begin position="119"/>
        <end position="141"/>
    </location>
</feature>
<reference evidence="16 17" key="2">
    <citation type="submission" date="2018-11" db="EMBL/GenBank/DDBJ databases">
        <authorList>
            <consortium name="Pathogen Informatics"/>
        </authorList>
    </citation>
    <scope>NUCLEOTIDE SEQUENCE [LARGE SCALE GENOMIC DNA]</scope>
</reference>
<dbReference type="PROSITE" id="PS01186">
    <property type="entry name" value="EGF_2"/>
    <property type="match status" value="1"/>
</dbReference>
<keyword evidence="4" id="KW-0732">Signal</keyword>
<keyword evidence="17" id="KW-1185">Reference proteome</keyword>
<dbReference type="GO" id="GO:0048731">
    <property type="term" value="P:system development"/>
    <property type="evidence" value="ECO:0007669"/>
    <property type="project" value="UniProtKB-ARBA"/>
</dbReference>
<evidence type="ECO:0000256" key="6">
    <source>
        <dbReference type="ARBA" id="ARBA00022837"/>
    </source>
</evidence>
<feature type="domain" description="NIDO" evidence="15">
    <location>
        <begin position="689"/>
        <end position="838"/>
    </location>
</feature>
<dbReference type="PROSITE" id="PS51220">
    <property type="entry name" value="NIDO"/>
    <property type="match status" value="2"/>
</dbReference>
<proteinExistence type="predicted"/>
<evidence type="ECO:0000256" key="11">
    <source>
        <dbReference type="PROSITE-ProRule" id="PRU00076"/>
    </source>
</evidence>
<evidence type="ECO:0000256" key="12">
    <source>
        <dbReference type="SAM" id="MobiDB-lite"/>
    </source>
</evidence>
<dbReference type="STRING" id="6280.A0A158PRI3"/>
<dbReference type="SMART" id="SM00179">
    <property type="entry name" value="EGF_CA"/>
    <property type="match status" value="1"/>
</dbReference>
<keyword evidence="5" id="KW-0677">Repeat</keyword>
<evidence type="ECO:0000256" key="9">
    <source>
        <dbReference type="ARBA" id="ARBA00023157"/>
    </source>
</evidence>
<dbReference type="InterPro" id="IPR000742">
    <property type="entry name" value="EGF"/>
</dbReference>
<organism evidence="18">
    <name type="scientific">Brugia pahangi</name>
    <name type="common">Filarial nematode worm</name>
    <dbReference type="NCBI Taxonomy" id="6280"/>
    <lineage>
        <taxon>Eukaryota</taxon>
        <taxon>Metazoa</taxon>
        <taxon>Ecdysozoa</taxon>
        <taxon>Nematoda</taxon>
        <taxon>Chromadorea</taxon>
        <taxon>Rhabditida</taxon>
        <taxon>Spirurina</taxon>
        <taxon>Spiruromorpha</taxon>
        <taxon>Filarioidea</taxon>
        <taxon>Onchocercidae</taxon>
        <taxon>Brugia</taxon>
    </lineage>
</organism>
<feature type="domain" description="EGF-like" evidence="14">
    <location>
        <begin position="578"/>
        <end position="618"/>
    </location>
</feature>
<evidence type="ECO:0000313" key="17">
    <source>
        <dbReference type="Proteomes" id="UP000278627"/>
    </source>
</evidence>
<feature type="compositionally biased region" description="Basic and acidic residues" evidence="12">
    <location>
        <begin position="1069"/>
        <end position="1086"/>
    </location>
</feature>
<dbReference type="PROSITE" id="PS01187">
    <property type="entry name" value="EGF_CA"/>
    <property type="match status" value="1"/>
</dbReference>
<dbReference type="InterPro" id="IPR001881">
    <property type="entry name" value="EGF-like_Ca-bd_dom"/>
</dbReference>
<comment type="caution">
    <text evidence="11">Lacks conserved residue(s) required for the propagation of feature annotation.</text>
</comment>
<comment type="subcellular location">
    <subcellularLocation>
        <location evidence="1">Membrane</location>
        <topology evidence="1">Single-pass type I membrane protein</topology>
    </subcellularLocation>
</comment>
<dbReference type="Pfam" id="PF12947">
    <property type="entry name" value="EGF_3"/>
    <property type="match status" value="1"/>
</dbReference>
<keyword evidence="10" id="KW-0325">Glycoprotein</keyword>
<evidence type="ECO:0000256" key="8">
    <source>
        <dbReference type="ARBA" id="ARBA00023136"/>
    </source>
</evidence>
<keyword evidence="9" id="KW-1015">Disulfide bond</keyword>
<dbReference type="InterPro" id="IPR000152">
    <property type="entry name" value="EGF-type_Asp/Asn_hydroxyl_site"/>
</dbReference>
<evidence type="ECO:0000256" key="2">
    <source>
        <dbReference type="ARBA" id="ARBA00022536"/>
    </source>
</evidence>
<dbReference type="PANTHER" id="PTHR13802">
    <property type="entry name" value="MUCIN 4-RELATED"/>
    <property type="match status" value="1"/>
</dbReference>
<protein>
    <submittedName>
        <fullName evidence="18">NIDO domain-containing protein</fullName>
    </submittedName>
</protein>
<feature type="compositionally biased region" description="Polar residues" evidence="12">
    <location>
        <begin position="1088"/>
        <end position="1097"/>
    </location>
</feature>
<dbReference type="InterPro" id="IPR003886">
    <property type="entry name" value="NIDO_dom"/>
</dbReference>
<dbReference type="GO" id="GO:0016020">
    <property type="term" value="C:membrane"/>
    <property type="evidence" value="ECO:0007669"/>
    <property type="project" value="UniProtKB-SubCell"/>
</dbReference>
<dbReference type="Gene3D" id="2.10.25.10">
    <property type="entry name" value="Laminin"/>
    <property type="match status" value="1"/>
</dbReference>
<evidence type="ECO:0000256" key="13">
    <source>
        <dbReference type="SAM" id="Phobius"/>
    </source>
</evidence>
<feature type="domain" description="NIDO" evidence="15">
    <location>
        <begin position="328"/>
        <end position="467"/>
    </location>
</feature>
<dbReference type="FunFam" id="2.10.25.10:FF:000202">
    <property type="entry name" value="Multiple epidermal growth factor-like domains 8"/>
    <property type="match status" value="1"/>
</dbReference>
<keyword evidence="3 13" id="KW-0812">Transmembrane</keyword>